<organism evidence="5 6">
    <name type="scientific">Vibrio agarivorans</name>
    <dbReference type="NCBI Taxonomy" id="153622"/>
    <lineage>
        <taxon>Bacteria</taxon>
        <taxon>Pseudomonadati</taxon>
        <taxon>Pseudomonadota</taxon>
        <taxon>Gammaproteobacteria</taxon>
        <taxon>Vibrionales</taxon>
        <taxon>Vibrionaceae</taxon>
        <taxon>Vibrio</taxon>
    </lineage>
</organism>
<keyword evidence="6" id="KW-1185">Reference proteome</keyword>
<sequence length="737" mass="82036">MTNKLINHLVPLATLTLIAGCNGDESQELPSTVPETSTAQYQHFEVKEDSWIRRSRENNYGDDTRLYVYRDDIDSENDNWFADGIMKFNIEQISNKNTIERVELVFDISFVNYNPMTMDAFIIDSEWEENTVNGLTQLERKVHLDQILTPQTDYGLVNIDITQHILESDNDVVSILLTGEESAGKAAINIQSRHIQNGSQRAPHISVTLKPEFVEQPQAHPDILSRYEHQDYSSDFYLNDWSLAGIIDPLSEEAVEEQKVFSVDAYGAQPNNENADNIAAVQAAINAAQANGGGIVSFSEGTYHFNLDGIDDAQALYITQSNIILQGQGSDTRLHQHHSISDSQSPATNTPHLINIVGDSTSEMANVLLADTLPGDTQVLVNDRIGFTEGDLIKISHFNKDGEISAGEEVIYPLFARDRWTNFGRYVAMTHVNRIKQVQEVTDGTLLTLEARIPFAFKTEYAADVRLAQKSINHSGVEDLTISMVMPEGYEYTHSSPEPLAYENAAIKLENVGNSWIKDVEVENFTQSITLGNSDFNHIDNVTLSTVGGGGHHGIGLYRSSQNNLVSNITLNAYMAHHVSFNGNSNGNVITHISNPDLKNPTMIDFHGGGLPSFNLVEASANIYVQSSGSTANMPHAGTRNTFWNLETNGGEFFPASSGWNSDSDYDSNGFDHYMLHPRSIMVGLRSERFGTMMEKQTQQHSSDWYYLESYNEGAVSPTSLYEFQRGFADSDKLDKR</sequence>
<dbReference type="Gene3D" id="2.160.20.10">
    <property type="entry name" value="Single-stranded right-handed beta-helix, Pectin lyase-like"/>
    <property type="match status" value="1"/>
</dbReference>
<evidence type="ECO:0000313" key="5">
    <source>
        <dbReference type="EMBL" id="MDN2483470.1"/>
    </source>
</evidence>
<dbReference type="Pfam" id="PF24517">
    <property type="entry name" value="CBM96"/>
    <property type="match status" value="1"/>
</dbReference>
<dbReference type="RefSeq" id="WP_289963539.1">
    <property type="nucleotide sequence ID" value="NZ_JAUEOZ010000002.1"/>
</dbReference>
<reference evidence="5" key="1">
    <citation type="submission" date="2024-05" db="EMBL/GenBank/DDBJ databases">
        <title>Genome Sequences of Four Agar- Degrading Marine Bacteria.</title>
        <authorList>
            <person name="Phillips E.K."/>
            <person name="Shaffer J.C."/>
            <person name="Henson M.W."/>
            <person name="Temperton B."/>
            <person name="Thrash C.J."/>
            <person name="Martin M.O."/>
        </authorList>
    </citation>
    <scope>NUCLEOTIDE SEQUENCE</scope>
    <source>
        <strain evidence="5">EKP203</strain>
    </source>
</reference>
<protein>
    <recommendedName>
        <fullName evidence="4">Carbohydrate-binding module family 96 domain-containing protein</fullName>
    </recommendedName>
</protein>
<feature type="domain" description="Carbohydrate-binding module family 96" evidence="4">
    <location>
        <begin position="41"/>
        <end position="196"/>
    </location>
</feature>
<accession>A0ABT7Y6A4</accession>
<dbReference type="InterPro" id="IPR011050">
    <property type="entry name" value="Pectin_lyase_fold/virulence"/>
</dbReference>
<evidence type="ECO:0000259" key="4">
    <source>
        <dbReference type="Pfam" id="PF24517"/>
    </source>
</evidence>
<dbReference type="EMBL" id="JAUEOZ010000002">
    <property type="protein sequence ID" value="MDN2483470.1"/>
    <property type="molecule type" value="Genomic_DNA"/>
</dbReference>
<dbReference type="InterPro" id="IPR055372">
    <property type="entry name" value="CBM96"/>
</dbReference>
<dbReference type="SUPFAM" id="SSF51126">
    <property type="entry name" value="Pectin lyase-like"/>
    <property type="match status" value="1"/>
</dbReference>
<evidence type="ECO:0000256" key="1">
    <source>
        <dbReference type="ARBA" id="ARBA00004613"/>
    </source>
</evidence>
<gene>
    <name evidence="5" type="ORF">QWJ08_19175</name>
</gene>
<keyword evidence="3" id="KW-0732">Signal</keyword>
<name>A0ABT7Y6A4_9VIBR</name>
<dbReference type="Proteomes" id="UP001169719">
    <property type="component" value="Unassembled WGS sequence"/>
</dbReference>
<proteinExistence type="predicted"/>
<keyword evidence="2" id="KW-0964">Secreted</keyword>
<comment type="subcellular location">
    <subcellularLocation>
        <location evidence="1">Secreted</location>
    </subcellularLocation>
</comment>
<evidence type="ECO:0000256" key="3">
    <source>
        <dbReference type="ARBA" id="ARBA00022729"/>
    </source>
</evidence>
<evidence type="ECO:0000313" key="6">
    <source>
        <dbReference type="Proteomes" id="UP001169719"/>
    </source>
</evidence>
<dbReference type="PROSITE" id="PS51257">
    <property type="entry name" value="PROKAR_LIPOPROTEIN"/>
    <property type="match status" value="1"/>
</dbReference>
<evidence type="ECO:0000256" key="2">
    <source>
        <dbReference type="ARBA" id="ARBA00022525"/>
    </source>
</evidence>
<dbReference type="InterPro" id="IPR012334">
    <property type="entry name" value="Pectin_lyas_fold"/>
</dbReference>
<comment type="caution">
    <text evidence="5">The sequence shown here is derived from an EMBL/GenBank/DDBJ whole genome shotgun (WGS) entry which is preliminary data.</text>
</comment>